<dbReference type="PROSITE" id="PS50011">
    <property type="entry name" value="PROTEIN_KINASE_DOM"/>
    <property type="match status" value="2"/>
</dbReference>
<feature type="domain" description="Protein kinase" evidence="3">
    <location>
        <begin position="425"/>
        <end position="712"/>
    </location>
</feature>
<dbReference type="OrthoDB" id="1711336at2759"/>
<dbReference type="PANTHER" id="PTHR45621">
    <property type="entry name" value="OS01G0588500 PROTEIN-RELATED"/>
    <property type="match status" value="1"/>
</dbReference>
<dbReference type="AlphaFoldDB" id="A0A9Q0FTS1"/>
<evidence type="ECO:0000313" key="4">
    <source>
        <dbReference type="EMBL" id="KAJ4837417.1"/>
    </source>
</evidence>
<dbReference type="EMBL" id="JAKUCV010003842">
    <property type="protein sequence ID" value="KAJ4837417.1"/>
    <property type="molecule type" value="Genomic_DNA"/>
</dbReference>
<dbReference type="Pfam" id="PF07714">
    <property type="entry name" value="PK_Tyr_Ser-Thr"/>
    <property type="match status" value="2"/>
</dbReference>
<dbReference type="InterPro" id="IPR011009">
    <property type="entry name" value="Kinase-like_dom_sf"/>
</dbReference>
<protein>
    <recommendedName>
        <fullName evidence="3">Protein kinase domain-containing protein</fullName>
    </recommendedName>
</protein>
<dbReference type="Gene3D" id="3.30.200.20">
    <property type="entry name" value="Phosphorylase Kinase, domain 1"/>
    <property type="match status" value="2"/>
</dbReference>
<keyword evidence="2" id="KW-0472">Membrane</keyword>
<reference evidence="4" key="1">
    <citation type="submission" date="2022-02" db="EMBL/GenBank/DDBJ databases">
        <authorList>
            <person name="Henning P.M."/>
            <person name="McCubbin A.G."/>
            <person name="Shore J.S."/>
        </authorList>
    </citation>
    <scope>NUCLEOTIDE SEQUENCE</scope>
    <source>
        <strain evidence="4">F60SS</strain>
        <tissue evidence="4">Leaves</tissue>
    </source>
</reference>
<comment type="caution">
    <text evidence="4">The sequence shown here is derived from an EMBL/GenBank/DDBJ whole genome shotgun (WGS) entry which is preliminary data.</text>
</comment>
<dbReference type="GO" id="GO:0004672">
    <property type="term" value="F:protein kinase activity"/>
    <property type="evidence" value="ECO:0007669"/>
    <property type="project" value="InterPro"/>
</dbReference>
<dbReference type="InterPro" id="IPR000719">
    <property type="entry name" value="Prot_kinase_dom"/>
</dbReference>
<feature type="domain" description="Protein kinase" evidence="3">
    <location>
        <begin position="64"/>
        <end position="367"/>
    </location>
</feature>
<dbReference type="InterPro" id="IPR001245">
    <property type="entry name" value="Ser-Thr/Tyr_kinase_cat_dom"/>
</dbReference>
<comment type="subcellular location">
    <subcellularLocation>
        <location evidence="1">Cell membrane</location>
    </subcellularLocation>
</comment>
<gene>
    <name evidence="4" type="ORF">Tsubulata_022498</name>
</gene>
<sequence length="734" mass="84684">MLRSTYWFSPSNPLPVASQGSTLEIRFRLQAKDFICGGHLQLHSTDMEEQNPWARRTSEYTNGFSQENLIGNFQFGKVYRGVCKEYERGVCYCRKVTVKVWEEENNLYTVLAGDNEIRLQEEAELLQFFQRREKREKIPYHRNLAKLKHTYLDSTDGLFMMVYDLDPIDTVQNLLDKDVFTWQMRIKVALGVASLLKFLHAEHPDVPFLIRNLAASHIMLDQAQEPILFDFSMISGGNLYDKRNILNEHVNGCHGYVDPTSACPGAWSDKCDVFSYGVLLLQLVSKVVDLEEVGNINKQTIFDWAWREFKSQKSRSSKLNFSLIHPSLESDPLFNCDDGIKFTKLALQCVHNDPRKRPSMEQVHSHLLKLNVARSNVAIQGEGSKLGGVASNLELDERSGRRSLQEDNNLKIFSYDELRMFTNDFNNENKIADFQFGNIFRGTIQDRQVVVKIWQSGGPFYVTDCDNAFRLRDEIILLQHPQLICHPNMVKLIGYCRENEDVGVVYDLRALDTIFNLILKDRLTWVQTIKISIGFASLLDLLHTDNPPLPPFIVRNISTSHIMVDQDFFPKLIDYGRLAGGILPCGRLEKTMLGIRGVDYTNYYSRTDYRRKRSLDVHDYGEVLLSLLRKKVMLTNDPDYQYWAKEEYKAKLLSSGSDCSLVHESFTKEVGYDCRDAIDITKLAIQCVEENSYNRPTMDEVVRRLLKLHVVSTHIDQLHINKLLLRDDVAKLQN</sequence>
<organism evidence="4 5">
    <name type="scientific">Turnera subulata</name>
    <dbReference type="NCBI Taxonomy" id="218843"/>
    <lineage>
        <taxon>Eukaryota</taxon>
        <taxon>Viridiplantae</taxon>
        <taxon>Streptophyta</taxon>
        <taxon>Embryophyta</taxon>
        <taxon>Tracheophyta</taxon>
        <taxon>Spermatophyta</taxon>
        <taxon>Magnoliopsida</taxon>
        <taxon>eudicotyledons</taxon>
        <taxon>Gunneridae</taxon>
        <taxon>Pentapetalae</taxon>
        <taxon>rosids</taxon>
        <taxon>fabids</taxon>
        <taxon>Malpighiales</taxon>
        <taxon>Passifloraceae</taxon>
        <taxon>Turnera</taxon>
    </lineage>
</organism>
<dbReference type="Proteomes" id="UP001141552">
    <property type="component" value="Unassembled WGS sequence"/>
</dbReference>
<evidence type="ECO:0000313" key="5">
    <source>
        <dbReference type="Proteomes" id="UP001141552"/>
    </source>
</evidence>
<evidence type="ECO:0000256" key="1">
    <source>
        <dbReference type="ARBA" id="ARBA00004236"/>
    </source>
</evidence>
<evidence type="ECO:0000259" key="3">
    <source>
        <dbReference type="PROSITE" id="PS50011"/>
    </source>
</evidence>
<accession>A0A9Q0FTS1</accession>
<evidence type="ECO:0000256" key="2">
    <source>
        <dbReference type="ARBA" id="ARBA00022475"/>
    </source>
</evidence>
<dbReference type="GO" id="GO:0005524">
    <property type="term" value="F:ATP binding"/>
    <property type="evidence" value="ECO:0007669"/>
    <property type="project" value="InterPro"/>
</dbReference>
<dbReference type="InterPro" id="IPR050823">
    <property type="entry name" value="Plant_Ser_Thr_Prot_Kinase"/>
</dbReference>
<dbReference type="Gene3D" id="1.10.510.10">
    <property type="entry name" value="Transferase(Phosphotransferase) domain 1"/>
    <property type="match status" value="2"/>
</dbReference>
<dbReference type="SUPFAM" id="SSF56112">
    <property type="entry name" value="Protein kinase-like (PK-like)"/>
    <property type="match status" value="2"/>
</dbReference>
<keyword evidence="2" id="KW-1003">Cell membrane</keyword>
<dbReference type="GO" id="GO:0005886">
    <property type="term" value="C:plasma membrane"/>
    <property type="evidence" value="ECO:0007669"/>
    <property type="project" value="UniProtKB-SubCell"/>
</dbReference>
<name>A0A9Q0FTS1_9ROSI</name>
<proteinExistence type="predicted"/>
<reference evidence="4" key="2">
    <citation type="journal article" date="2023" name="Plants (Basel)">
        <title>Annotation of the Turnera subulata (Passifloraceae) Draft Genome Reveals the S-Locus Evolved after the Divergence of Turneroideae from Passifloroideae in a Stepwise Manner.</title>
        <authorList>
            <person name="Henning P.M."/>
            <person name="Roalson E.H."/>
            <person name="Mir W."/>
            <person name="McCubbin A.G."/>
            <person name="Shore J.S."/>
        </authorList>
    </citation>
    <scope>NUCLEOTIDE SEQUENCE</scope>
    <source>
        <strain evidence="4">F60SS</strain>
    </source>
</reference>
<keyword evidence="5" id="KW-1185">Reference proteome</keyword>